<feature type="transmembrane region" description="Helical" evidence="8">
    <location>
        <begin position="229"/>
        <end position="247"/>
    </location>
</feature>
<dbReference type="Proteomes" id="UP001597541">
    <property type="component" value="Unassembled WGS sequence"/>
</dbReference>
<keyword evidence="3 8" id="KW-0813">Transport</keyword>
<dbReference type="PROSITE" id="PS50850">
    <property type="entry name" value="MFS"/>
    <property type="match status" value="1"/>
</dbReference>
<dbReference type="EMBL" id="JBHUME010000015">
    <property type="protein sequence ID" value="MFD2614970.1"/>
    <property type="molecule type" value="Genomic_DNA"/>
</dbReference>
<accession>A0ABW5PI39</accession>
<evidence type="ECO:0000256" key="8">
    <source>
        <dbReference type="RuleBase" id="RU365088"/>
    </source>
</evidence>
<dbReference type="RefSeq" id="WP_377606398.1">
    <property type="nucleotide sequence ID" value="NZ_JBHUME010000015.1"/>
</dbReference>
<comment type="caution">
    <text evidence="10">The sequence shown here is derived from an EMBL/GenBank/DDBJ whole genome shotgun (WGS) entry which is preliminary data.</text>
</comment>
<dbReference type="InterPro" id="IPR011701">
    <property type="entry name" value="MFS"/>
</dbReference>
<organism evidence="10 11">
    <name type="scientific">Paenibacillus gansuensis</name>
    <dbReference type="NCBI Taxonomy" id="306542"/>
    <lineage>
        <taxon>Bacteria</taxon>
        <taxon>Bacillati</taxon>
        <taxon>Bacillota</taxon>
        <taxon>Bacilli</taxon>
        <taxon>Bacillales</taxon>
        <taxon>Paenibacillaceae</taxon>
        <taxon>Paenibacillus</taxon>
    </lineage>
</organism>
<dbReference type="PANTHER" id="PTHR23502:SF132">
    <property type="entry name" value="POLYAMINE TRANSPORTER 2-RELATED"/>
    <property type="match status" value="1"/>
</dbReference>
<evidence type="ECO:0000256" key="5">
    <source>
        <dbReference type="ARBA" id="ARBA00022692"/>
    </source>
</evidence>
<reference evidence="11" key="1">
    <citation type="journal article" date="2019" name="Int. J. Syst. Evol. Microbiol.">
        <title>The Global Catalogue of Microorganisms (GCM) 10K type strain sequencing project: providing services to taxonomists for standard genome sequencing and annotation.</title>
        <authorList>
            <consortium name="The Broad Institute Genomics Platform"/>
            <consortium name="The Broad Institute Genome Sequencing Center for Infectious Disease"/>
            <person name="Wu L."/>
            <person name="Ma J."/>
        </authorList>
    </citation>
    <scope>NUCLEOTIDE SEQUENCE [LARGE SCALE GENOMIC DNA]</scope>
    <source>
        <strain evidence="11">KCTC 3950</strain>
    </source>
</reference>
<evidence type="ECO:0000256" key="6">
    <source>
        <dbReference type="ARBA" id="ARBA00022989"/>
    </source>
</evidence>
<sequence length="413" mass="42643">MTTTSDSSAKFGNTGPISRSKRLWLAAILGSLSAFGPLSLDMYLPALPQLAEDLNTTASYAQASLTACLVGLAAGQLLAGPISDMRGRRGPLLIGLILYAAASLLCVFAPSIITFLLLRFVQGLAGSAGIVISRAITRDLYSGPELTKFFSLLMLVNGAAPILAPIFGGQLLEYMSWRGVFGVLSGLGGLMLLGALFGLKETLPAQRRIEGGLKDLKTAFGTLLRDRTFMGYALTQGFVIGAMFAYISGSPFVIQDVFGVSPQGFSLIFAMNGLGIITAGQITGRIAGRVPEARLFAAGLAIAATGGALLLAAVLSGAGLPLVLATLFLVVSSVGIVSASGFPLAMSRYGHAAGTASALLGLLSYILGGVLAPFVGIAGRYSAMPMAVVIACAEACALLCYFLLVKRGRRENS</sequence>
<comment type="similarity">
    <text evidence="2 8">Belongs to the major facilitator superfamily. Bcr/CmlA family.</text>
</comment>
<dbReference type="PANTHER" id="PTHR23502">
    <property type="entry name" value="MAJOR FACILITATOR SUPERFAMILY"/>
    <property type="match status" value="1"/>
</dbReference>
<keyword evidence="5 8" id="KW-0812">Transmembrane</keyword>
<evidence type="ECO:0000313" key="10">
    <source>
        <dbReference type="EMBL" id="MFD2614970.1"/>
    </source>
</evidence>
<keyword evidence="4 8" id="KW-1003">Cell membrane</keyword>
<feature type="transmembrane region" description="Helical" evidence="8">
    <location>
        <begin position="295"/>
        <end position="316"/>
    </location>
</feature>
<feature type="transmembrane region" description="Helical" evidence="8">
    <location>
        <begin position="119"/>
        <end position="137"/>
    </location>
</feature>
<feature type="domain" description="Major facilitator superfamily (MFS) profile" evidence="9">
    <location>
        <begin position="22"/>
        <end position="409"/>
    </location>
</feature>
<dbReference type="Gene3D" id="1.20.1720.10">
    <property type="entry name" value="Multidrug resistance protein D"/>
    <property type="match status" value="1"/>
</dbReference>
<dbReference type="Pfam" id="PF07690">
    <property type="entry name" value="MFS_1"/>
    <property type="match status" value="1"/>
</dbReference>
<evidence type="ECO:0000256" key="2">
    <source>
        <dbReference type="ARBA" id="ARBA00006236"/>
    </source>
</evidence>
<keyword evidence="6 8" id="KW-1133">Transmembrane helix</keyword>
<feature type="transmembrane region" description="Helical" evidence="8">
    <location>
        <begin position="60"/>
        <end position="80"/>
    </location>
</feature>
<evidence type="ECO:0000313" key="11">
    <source>
        <dbReference type="Proteomes" id="UP001597541"/>
    </source>
</evidence>
<feature type="transmembrane region" description="Helical" evidence="8">
    <location>
        <begin position="149"/>
        <end position="167"/>
    </location>
</feature>
<feature type="transmembrane region" description="Helical" evidence="8">
    <location>
        <begin position="322"/>
        <end position="346"/>
    </location>
</feature>
<evidence type="ECO:0000256" key="7">
    <source>
        <dbReference type="ARBA" id="ARBA00023136"/>
    </source>
</evidence>
<feature type="transmembrane region" description="Helical" evidence="8">
    <location>
        <begin position="179"/>
        <end position="199"/>
    </location>
</feature>
<dbReference type="NCBIfam" id="TIGR00710">
    <property type="entry name" value="efflux_Bcr_CflA"/>
    <property type="match status" value="1"/>
</dbReference>
<proteinExistence type="inferred from homology"/>
<dbReference type="CDD" id="cd17320">
    <property type="entry name" value="MFS_MdfA_MDR_like"/>
    <property type="match status" value="1"/>
</dbReference>
<gene>
    <name evidence="10" type="ORF">ACFSUF_21370</name>
</gene>
<dbReference type="SUPFAM" id="SSF103473">
    <property type="entry name" value="MFS general substrate transporter"/>
    <property type="match status" value="1"/>
</dbReference>
<protein>
    <recommendedName>
        <fullName evidence="8">Bcr/CflA family efflux transporter</fullName>
    </recommendedName>
</protein>
<feature type="transmembrane region" description="Helical" evidence="8">
    <location>
        <begin position="23"/>
        <end position="40"/>
    </location>
</feature>
<keyword evidence="11" id="KW-1185">Reference proteome</keyword>
<comment type="subcellular location">
    <subcellularLocation>
        <location evidence="1 8">Cell membrane</location>
        <topology evidence="1 8">Multi-pass membrane protein</topology>
    </subcellularLocation>
</comment>
<name>A0ABW5PI39_9BACL</name>
<dbReference type="InterPro" id="IPR036259">
    <property type="entry name" value="MFS_trans_sf"/>
</dbReference>
<feature type="transmembrane region" description="Helical" evidence="8">
    <location>
        <begin position="92"/>
        <end position="113"/>
    </location>
</feature>
<evidence type="ECO:0000259" key="9">
    <source>
        <dbReference type="PROSITE" id="PS50850"/>
    </source>
</evidence>
<dbReference type="InterPro" id="IPR020846">
    <property type="entry name" value="MFS_dom"/>
</dbReference>
<evidence type="ECO:0000256" key="1">
    <source>
        <dbReference type="ARBA" id="ARBA00004651"/>
    </source>
</evidence>
<feature type="transmembrane region" description="Helical" evidence="8">
    <location>
        <begin position="267"/>
        <end position="288"/>
    </location>
</feature>
<evidence type="ECO:0000256" key="3">
    <source>
        <dbReference type="ARBA" id="ARBA00022448"/>
    </source>
</evidence>
<keyword evidence="7 8" id="KW-0472">Membrane</keyword>
<evidence type="ECO:0000256" key="4">
    <source>
        <dbReference type="ARBA" id="ARBA00022475"/>
    </source>
</evidence>
<feature type="transmembrane region" description="Helical" evidence="8">
    <location>
        <begin position="383"/>
        <end position="404"/>
    </location>
</feature>
<dbReference type="InterPro" id="IPR004812">
    <property type="entry name" value="Efflux_drug-R_Bcr/CmlA"/>
</dbReference>
<feature type="transmembrane region" description="Helical" evidence="8">
    <location>
        <begin position="358"/>
        <end position="377"/>
    </location>
</feature>